<dbReference type="GO" id="GO:0019450">
    <property type="term" value="P:L-cysteine catabolic process to pyruvate"/>
    <property type="evidence" value="ECO:0007669"/>
    <property type="project" value="TreeGrafter"/>
</dbReference>
<evidence type="ECO:0000313" key="3">
    <source>
        <dbReference type="EMBL" id="TCS91689.1"/>
    </source>
</evidence>
<dbReference type="AlphaFoldDB" id="A0A4R3L4U5"/>
<accession>A0A4R3L4U5</accession>
<dbReference type="PANTHER" id="PTHR30501">
    <property type="entry name" value="UPF0597 PROTEIN YHAM"/>
    <property type="match status" value="1"/>
</dbReference>
<evidence type="ECO:0000313" key="4">
    <source>
        <dbReference type="Proteomes" id="UP000294567"/>
    </source>
</evidence>
<proteinExistence type="inferred from homology"/>
<dbReference type="RefSeq" id="WP_132025511.1">
    <property type="nucleotide sequence ID" value="NZ_CP068564.1"/>
</dbReference>
<dbReference type="GO" id="GO:0080146">
    <property type="term" value="F:L-cysteine desulfhydrase activity"/>
    <property type="evidence" value="ECO:0007669"/>
    <property type="project" value="TreeGrafter"/>
</dbReference>
<dbReference type="Pfam" id="PF03313">
    <property type="entry name" value="SDH_alpha"/>
    <property type="match status" value="1"/>
</dbReference>
<comment type="similarity">
    <text evidence="1">Belongs to the UPF0597 family.</text>
</comment>
<organism evidence="3 4">
    <name type="scientific">Keratinibaculum paraultunense</name>
    <dbReference type="NCBI Taxonomy" id="1278232"/>
    <lineage>
        <taxon>Bacteria</taxon>
        <taxon>Bacillati</taxon>
        <taxon>Bacillota</taxon>
        <taxon>Tissierellia</taxon>
        <taxon>Tissierellales</taxon>
        <taxon>Tepidimicrobiaceae</taxon>
        <taxon>Keratinibaculum</taxon>
    </lineage>
</organism>
<dbReference type="Proteomes" id="UP000294567">
    <property type="component" value="Unassembled WGS sequence"/>
</dbReference>
<sequence>MNKNDFISLLKEEMKPALGVTEPSAVALASAKAYEIIGGDLNKIKLTLDSGLYKNCYSCAIPGTDKFGIEIAALLGVLVGKPELELEVLKEVKEEDEIKAKKLQDEGKVEVKIKKGHVGIYVDCIVITDRGYGRVLIQERHSNITLIEKNNEVLYEKKGNLAREENKDFRNIKQKKLIDLVNFVQNVSFEEIKFVLEAIKMNKELAQYGKQGSGMKTGVTLFNLVKDGILANDIIHYAQILTGYAMDARLGGIPKPAMSISGSGSHGIIATMPIVAVAEKKQIDDEKLARSIALSFLITIYIKEYSGRLSAFCGCAIAGGIGASSGIVYLLDGNLSQITYAINNIAGNITGMICDGGNYGCALKAITAANVAVTSAIFALNNIAIPENYGIVGSTPEETIKNIGKIASPGMLETENVILDIMLNKNV</sequence>
<dbReference type="HAMAP" id="MF_01845">
    <property type="entry name" value="UPF0597"/>
    <property type="match status" value="1"/>
</dbReference>
<protein>
    <recommendedName>
        <fullName evidence="1">UPF0597 protein EDD65_101192</fullName>
    </recommendedName>
</protein>
<dbReference type="InterPro" id="IPR021144">
    <property type="entry name" value="UPF0597"/>
</dbReference>
<dbReference type="EMBL" id="SMAE01000001">
    <property type="protein sequence ID" value="TCS91689.1"/>
    <property type="molecule type" value="Genomic_DNA"/>
</dbReference>
<dbReference type="OrthoDB" id="41906at2"/>
<keyword evidence="4" id="KW-1185">Reference proteome</keyword>
<reference evidence="3 4" key="1">
    <citation type="submission" date="2019-03" db="EMBL/GenBank/DDBJ databases">
        <title>Genomic Encyclopedia of Type Strains, Phase IV (KMG-IV): sequencing the most valuable type-strain genomes for metagenomic binning, comparative biology and taxonomic classification.</title>
        <authorList>
            <person name="Goeker M."/>
        </authorList>
    </citation>
    <scope>NUCLEOTIDE SEQUENCE [LARGE SCALE GENOMIC DNA]</scope>
    <source>
        <strain evidence="3 4">DSM 26752</strain>
    </source>
</reference>
<dbReference type="InterPro" id="IPR005130">
    <property type="entry name" value="Ser_deHydtase-like_asu"/>
</dbReference>
<gene>
    <name evidence="3" type="ORF">EDD65_101192</name>
</gene>
<evidence type="ECO:0000259" key="2">
    <source>
        <dbReference type="Pfam" id="PF03313"/>
    </source>
</evidence>
<dbReference type="PANTHER" id="PTHR30501:SF2">
    <property type="entry name" value="UPF0597 PROTEIN YHAM"/>
    <property type="match status" value="1"/>
</dbReference>
<name>A0A4R3L4U5_9FIRM</name>
<comment type="caution">
    <text evidence="3">The sequence shown here is derived from an EMBL/GenBank/DDBJ whole genome shotgun (WGS) entry which is preliminary data.</text>
</comment>
<dbReference type="PIRSF" id="PIRSF006054">
    <property type="entry name" value="UCP006054"/>
    <property type="match status" value="1"/>
</dbReference>
<evidence type="ECO:0000256" key="1">
    <source>
        <dbReference type="HAMAP-Rule" id="MF_01845"/>
    </source>
</evidence>
<feature type="domain" description="Serine dehydratase-like alpha subunit" evidence="2">
    <location>
        <begin position="85"/>
        <end position="419"/>
    </location>
</feature>